<reference evidence="1" key="1">
    <citation type="submission" date="2020-05" db="EMBL/GenBank/DDBJ databases">
        <authorList>
            <person name="Chiriac C."/>
            <person name="Salcher M."/>
            <person name="Ghai R."/>
            <person name="Kavagutti S V."/>
        </authorList>
    </citation>
    <scope>NUCLEOTIDE SEQUENCE</scope>
</reference>
<protein>
    <submittedName>
        <fullName evidence="1">Unannotated protein</fullName>
    </submittedName>
</protein>
<evidence type="ECO:0000313" key="1">
    <source>
        <dbReference type="EMBL" id="CAB4603308.1"/>
    </source>
</evidence>
<proteinExistence type="predicted"/>
<name>A0A6J6H3I8_9ZZZZ</name>
<gene>
    <name evidence="1" type="ORF">UFOPK1835_00584</name>
</gene>
<accession>A0A6J6H3I8</accession>
<dbReference type="EMBL" id="CAEZUP010000016">
    <property type="protein sequence ID" value="CAB4603308.1"/>
    <property type="molecule type" value="Genomic_DNA"/>
</dbReference>
<dbReference type="AlphaFoldDB" id="A0A6J6H3I8"/>
<sequence>MLVMMFRAGVNVHNRFYINPGRPEVPQAGYLRVQPLKAAIMSIGGLSSPVEGFLPSLKVLKEYPDDEKPGWIKC</sequence>
<organism evidence="1">
    <name type="scientific">freshwater metagenome</name>
    <dbReference type="NCBI Taxonomy" id="449393"/>
    <lineage>
        <taxon>unclassified sequences</taxon>
        <taxon>metagenomes</taxon>
        <taxon>ecological metagenomes</taxon>
    </lineage>
</organism>